<dbReference type="GO" id="GO:0030313">
    <property type="term" value="C:cell envelope"/>
    <property type="evidence" value="ECO:0007669"/>
    <property type="project" value="UniProtKB-SubCell"/>
</dbReference>
<dbReference type="InterPro" id="IPR013766">
    <property type="entry name" value="Thioredoxin_domain"/>
</dbReference>
<name>A0A4S2AIX8_9BACE</name>
<dbReference type="PANTHER" id="PTHR42852:SF6">
    <property type="entry name" value="THIOL:DISULFIDE INTERCHANGE PROTEIN DSBE"/>
    <property type="match status" value="1"/>
</dbReference>
<dbReference type="InterPro" id="IPR012336">
    <property type="entry name" value="Thioredoxin-like_fold"/>
</dbReference>
<proteinExistence type="predicted"/>
<reference evidence="6 7" key="1">
    <citation type="submission" date="2019-04" db="EMBL/GenBank/DDBJ databases">
        <title>Microbes associate with the intestines of laboratory mice.</title>
        <authorList>
            <person name="Navarre W."/>
            <person name="Wong E."/>
            <person name="Huang K."/>
            <person name="Tropini C."/>
            <person name="Ng K."/>
            <person name="Yu B."/>
        </authorList>
    </citation>
    <scope>NUCLEOTIDE SEQUENCE [LARGE SCALE GENOMIC DNA]</scope>
    <source>
        <strain evidence="6 7">NM70_E10</strain>
    </source>
</reference>
<keyword evidence="4" id="KW-0676">Redox-active center</keyword>
<dbReference type="Pfam" id="PF13905">
    <property type="entry name" value="Thioredoxin_8"/>
    <property type="match status" value="1"/>
</dbReference>
<organism evidence="6 7">
    <name type="scientific">Bacteroides acidifaciens</name>
    <dbReference type="NCBI Taxonomy" id="85831"/>
    <lineage>
        <taxon>Bacteria</taxon>
        <taxon>Pseudomonadati</taxon>
        <taxon>Bacteroidota</taxon>
        <taxon>Bacteroidia</taxon>
        <taxon>Bacteroidales</taxon>
        <taxon>Bacteroidaceae</taxon>
        <taxon>Bacteroides</taxon>
    </lineage>
</organism>
<evidence type="ECO:0000313" key="6">
    <source>
        <dbReference type="EMBL" id="TGY00997.1"/>
    </source>
</evidence>
<dbReference type="Proteomes" id="UP000305751">
    <property type="component" value="Unassembled WGS sequence"/>
</dbReference>
<dbReference type="InterPro" id="IPR050553">
    <property type="entry name" value="Thioredoxin_ResA/DsbE_sf"/>
</dbReference>
<dbReference type="PROSITE" id="PS51352">
    <property type="entry name" value="THIOREDOXIN_2"/>
    <property type="match status" value="1"/>
</dbReference>
<keyword evidence="2" id="KW-0201">Cytochrome c-type biogenesis</keyword>
<evidence type="ECO:0000256" key="2">
    <source>
        <dbReference type="ARBA" id="ARBA00022748"/>
    </source>
</evidence>
<evidence type="ECO:0000256" key="1">
    <source>
        <dbReference type="ARBA" id="ARBA00004196"/>
    </source>
</evidence>
<evidence type="ECO:0000256" key="4">
    <source>
        <dbReference type="ARBA" id="ARBA00023284"/>
    </source>
</evidence>
<evidence type="ECO:0000256" key="3">
    <source>
        <dbReference type="ARBA" id="ARBA00023157"/>
    </source>
</evidence>
<sequence>MKNKKNLFGAITLGCLLISCVDNKEIQISGTVRNMEGRQIVYFQSIDGMFNSQSYDTLRVNPDSTYTLTLPAEPYKRVRFVLWGKRELGSVIMNKSQIEVHLDGAAKQSIEVKGLSEKEAEISTLLNRLDGDVWNLRARRGDRWNIAKDTVVASVIAKLKADALDMDEKMKGVDEDLYKKAQQDVRMQLMLAFQNQLFGVEWKCSDATKQQWFDEWKNMKNFCLDNDSNSPFSPAFYDVVYNNAGIIHFAKGEEGAEGVGKGPNELSFHYYEHHLSGKAQEAAMAQLFLRDETEEQNDPVIVSLSERFKKLYPQSAWMPLIDKAVAKNKAFNETKIPDYIHFPNIEKAKTFNEVIDRYKGKVVFMDIWATWCGPCRSSFAYVKPLQEYVNHHDDIVLLYLSLDRPKDDAKWRKMAAHYDLMGEHVRIQEAFHDEIYKIFGDKRGALSIPHCVIFDKNGKVRFSVAASPENMEKLKLQLEEAAKNK</sequence>
<comment type="subcellular location">
    <subcellularLocation>
        <location evidence="1">Cell envelope</location>
    </subcellularLocation>
</comment>
<dbReference type="InterPro" id="IPR017937">
    <property type="entry name" value="Thioredoxin_CS"/>
</dbReference>
<accession>A0A4S2AIX8</accession>
<dbReference type="InterPro" id="IPR036249">
    <property type="entry name" value="Thioredoxin-like_sf"/>
</dbReference>
<dbReference type="SUPFAM" id="SSF52833">
    <property type="entry name" value="Thioredoxin-like"/>
    <property type="match status" value="1"/>
</dbReference>
<dbReference type="EMBL" id="SRZA01000050">
    <property type="protein sequence ID" value="TGY00997.1"/>
    <property type="molecule type" value="Genomic_DNA"/>
</dbReference>
<dbReference type="PANTHER" id="PTHR42852">
    <property type="entry name" value="THIOL:DISULFIDE INTERCHANGE PROTEIN DSBE"/>
    <property type="match status" value="1"/>
</dbReference>
<dbReference type="GeneID" id="93047953"/>
<comment type="caution">
    <text evidence="6">The sequence shown here is derived from an EMBL/GenBank/DDBJ whole genome shotgun (WGS) entry which is preliminary data.</text>
</comment>
<evidence type="ECO:0000313" key="7">
    <source>
        <dbReference type="Proteomes" id="UP000305751"/>
    </source>
</evidence>
<dbReference type="CDD" id="cd02966">
    <property type="entry name" value="TlpA_like_family"/>
    <property type="match status" value="1"/>
</dbReference>
<protein>
    <submittedName>
        <fullName evidence="6">Redoxin domain-containing protein</fullName>
    </submittedName>
</protein>
<gene>
    <name evidence="6" type="ORF">E5356_14220</name>
</gene>
<dbReference type="GO" id="GO:0017004">
    <property type="term" value="P:cytochrome complex assembly"/>
    <property type="evidence" value="ECO:0007669"/>
    <property type="project" value="UniProtKB-KW"/>
</dbReference>
<keyword evidence="3" id="KW-1015">Disulfide bond</keyword>
<dbReference type="AlphaFoldDB" id="A0A4S2AIX8"/>
<dbReference type="PROSITE" id="PS51257">
    <property type="entry name" value="PROKAR_LIPOPROTEIN"/>
    <property type="match status" value="1"/>
</dbReference>
<dbReference type="RefSeq" id="WP_024987306.1">
    <property type="nucleotide sequence ID" value="NZ_CAMRUR010000050.1"/>
</dbReference>
<dbReference type="PROSITE" id="PS00194">
    <property type="entry name" value="THIOREDOXIN_1"/>
    <property type="match status" value="1"/>
</dbReference>
<feature type="domain" description="Thioredoxin" evidence="5">
    <location>
        <begin position="330"/>
        <end position="484"/>
    </location>
</feature>
<evidence type="ECO:0000259" key="5">
    <source>
        <dbReference type="PROSITE" id="PS51352"/>
    </source>
</evidence>
<dbReference type="Gene3D" id="3.40.30.10">
    <property type="entry name" value="Glutaredoxin"/>
    <property type="match status" value="1"/>
</dbReference>
<keyword evidence="7" id="KW-1185">Reference proteome</keyword>